<protein>
    <submittedName>
        <fullName evidence="2">Uncharacterized protein</fullName>
    </submittedName>
</protein>
<evidence type="ECO:0000313" key="2">
    <source>
        <dbReference type="EMBL" id="JAD48776.1"/>
    </source>
</evidence>
<proteinExistence type="predicted"/>
<dbReference type="EMBL" id="GBRH01248913">
    <property type="protein sequence ID" value="JAD48982.1"/>
    <property type="molecule type" value="Transcribed_RNA"/>
</dbReference>
<reference evidence="2" key="2">
    <citation type="journal article" date="2015" name="Data Brief">
        <title>Shoot transcriptome of the giant reed, Arundo donax.</title>
        <authorList>
            <person name="Barrero R.A."/>
            <person name="Guerrero F.D."/>
            <person name="Moolhuijzen P."/>
            <person name="Goolsby J.A."/>
            <person name="Tidwell J."/>
            <person name="Bellgard S.E."/>
            <person name="Bellgard M.I."/>
        </authorList>
    </citation>
    <scope>NUCLEOTIDE SEQUENCE</scope>
    <source>
        <tissue evidence="2">Shoot tissue taken approximately 20 cm above the soil surface</tissue>
    </source>
</reference>
<sequence length="261" mass="28058">MDTKGHHTEEPYSLRHQYRMTKTHTPRCTRKTKKDSPRFTSCIQNRNFTSLISFSTLLATFTILASSLSALTFSASISDSSLPELAFGPAISASSLWASDVLPRRLPTSLPPAIGSISMADAEDATANEDVIVNEQLAPFVSSVFLYFISFLKNPHEVGSSLSFNGHLKNTFPLFSPFLQTSSITSSLWQMGHRIRGNLVLCPTANSKLHALLIVDKVAAGGDSRRRGDRCVAGGDAAGGEGRDAAALASRLRSASAALRG</sequence>
<dbReference type="EMBL" id="GBRH01249119">
    <property type="protein sequence ID" value="JAD48776.1"/>
    <property type="molecule type" value="Transcribed_RNA"/>
</dbReference>
<accession>A0A0A9ACC9</accession>
<name>A0A0A9ACC9_ARUDO</name>
<keyword evidence="1" id="KW-0812">Transmembrane</keyword>
<keyword evidence="1" id="KW-0472">Membrane</keyword>
<dbReference type="AlphaFoldDB" id="A0A0A9ACC9"/>
<organism evidence="2">
    <name type="scientific">Arundo donax</name>
    <name type="common">Giant reed</name>
    <name type="synonym">Donax arundinaceus</name>
    <dbReference type="NCBI Taxonomy" id="35708"/>
    <lineage>
        <taxon>Eukaryota</taxon>
        <taxon>Viridiplantae</taxon>
        <taxon>Streptophyta</taxon>
        <taxon>Embryophyta</taxon>
        <taxon>Tracheophyta</taxon>
        <taxon>Spermatophyta</taxon>
        <taxon>Magnoliopsida</taxon>
        <taxon>Liliopsida</taxon>
        <taxon>Poales</taxon>
        <taxon>Poaceae</taxon>
        <taxon>PACMAD clade</taxon>
        <taxon>Arundinoideae</taxon>
        <taxon>Arundineae</taxon>
        <taxon>Arundo</taxon>
    </lineage>
</organism>
<reference evidence="2" key="1">
    <citation type="submission" date="2014-09" db="EMBL/GenBank/DDBJ databases">
        <authorList>
            <person name="Magalhaes I.L.F."/>
            <person name="Oliveira U."/>
            <person name="Santos F.R."/>
            <person name="Vidigal T.H.D.A."/>
            <person name="Brescovit A.D."/>
            <person name="Santos A.J."/>
        </authorList>
    </citation>
    <scope>NUCLEOTIDE SEQUENCE</scope>
    <source>
        <tissue evidence="2">Shoot tissue taken approximately 20 cm above the soil surface</tissue>
    </source>
</reference>
<feature type="transmembrane region" description="Helical" evidence="1">
    <location>
        <begin position="48"/>
        <end position="73"/>
    </location>
</feature>
<keyword evidence="1" id="KW-1133">Transmembrane helix</keyword>
<evidence type="ECO:0000256" key="1">
    <source>
        <dbReference type="SAM" id="Phobius"/>
    </source>
</evidence>